<dbReference type="OrthoDB" id="3681559at2"/>
<evidence type="ECO:0000259" key="1">
    <source>
        <dbReference type="Pfam" id="PF12680"/>
    </source>
</evidence>
<dbReference type="Pfam" id="PF12680">
    <property type="entry name" value="SnoaL_2"/>
    <property type="match status" value="1"/>
</dbReference>
<dbReference type="AlphaFoldDB" id="A0A558A4W6"/>
<reference evidence="2 3" key="1">
    <citation type="submission" date="2019-07" db="EMBL/GenBank/DDBJ databases">
        <title>New species of Amycolatopsis and Streptomyces.</title>
        <authorList>
            <person name="Duangmal K."/>
            <person name="Teo W.F.A."/>
            <person name="Lipun K."/>
        </authorList>
    </citation>
    <scope>NUCLEOTIDE SEQUENCE [LARGE SCALE GENOMIC DNA]</scope>
    <source>
        <strain evidence="2 3">JCM 30562</strain>
    </source>
</reference>
<keyword evidence="3" id="KW-1185">Reference proteome</keyword>
<evidence type="ECO:0000313" key="2">
    <source>
        <dbReference type="EMBL" id="TVT19296.1"/>
    </source>
</evidence>
<organism evidence="2 3">
    <name type="scientific">Amycolatopsis acidiphila</name>
    <dbReference type="NCBI Taxonomy" id="715473"/>
    <lineage>
        <taxon>Bacteria</taxon>
        <taxon>Bacillati</taxon>
        <taxon>Actinomycetota</taxon>
        <taxon>Actinomycetes</taxon>
        <taxon>Pseudonocardiales</taxon>
        <taxon>Pseudonocardiaceae</taxon>
        <taxon>Amycolatopsis</taxon>
    </lineage>
</organism>
<gene>
    <name evidence="2" type="ORF">FNH06_24945</name>
</gene>
<dbReference type="InterPro" id="IPR037401">
    <property type="entry name" value="SnoaL-like"/>
</dbReference>
<protein>
    <recommendedName>
        <fullName evidence="1">SnoaL-like domain-containing protein</fullName>
    </recommendedName>
</protein>
<dbReference type="EMBL" id="VJZA01000049">
    <property type="protein sequence ID" value="TVT19296.1"/>
    <property type="molecule type" value="Genomic_DNA"/>
</dbReference>
<dbReference type="InterPro" id="IPR032710">
    <property type="entry name" value="NTF2-like_dom_sf"/>
</dbReference>
<sequence>MQDRRQRAHGAVDRLHERLLANDVHGFAAVFAVNGVLELPFGPAALRGREQVREYVRDDITAIVSQTRYDTTDPDVLVVEWEAGGSRHLTVVRVGGGGVELFRDYSGPAAAGEEPRSG</sequence>
<dbReference type="Gene3D" id="3.10.450.50">
    <property type="match status" value="1"/>
</dbReference>
<dbReference type="SUPFAM" id="SSF54427">
    <property type="entry name" value="NTF2-like"/>
    <property type="match status" value="1"/>
</dbReference>
<feature type="domain" description="SnoaL-like" evidence="1">
    <location>
        <begin position="12"/>
        <end position="98"/>
    </location>
</feature>
<dbReference type="Proteomes" id="UP000318578">
    <property type="component" value="Unassembled WGS sequence"/>
</dbReference>
<comment type="caution">
    <text evidence="2">The sequence shown here is derived from an EMBL/GenBank/DDBJ whole genome shotgun (WGS) entry which is preliminary data.</text>
</comment>
<accession>A0A558A4W6</accession>
<evidence type="ECO:0000313" key="3">
    <source>
        <dbReference type="Proteomes" id="UP000318578"/>
    </source>
</evidence>
<proteinExistence type="predicted"/>
<name>A0A558A4W6_9PSEU</name>